<sequence>MKLLKEWGPFALFIIVMLLLHVYVWQPVIVEGHSMDPTLADKERLVIIRTASIKRQDIVVAKELNKETNETKNIVKRVIGLPGDTISFDNDVLTVNGKVVKEPYLADYQKAFASDHLQKTYHDNTFFQSLAQNANAFTLSDNGQTTFTIKVPKGEYFLMGDNRLVSQDSRKVGTFPKSDIVGEAKLRIWPLKKIGLLD</sequence>
<evidence type="ECO:0000256" key="2">
    <source>
        <dbReference type="ARBA" id="ARBA00004401"/>
    </source>
</evidence>
<dbReference type="InterPro" id="IPR019757">
    <property type="entry name" value="Pept_S26A_signal_pept_1_Lys-AS"/>
</dbReference>
<name>A0A7V8N2K3_9LACT</name>
<evidence type="ECO:0000256" key="9">
    <source>
        <dbReference type="RuleBase" id="RU362042"/>
    </source>
</evidence>
<evidence type="ECO:0000256" key="3">
    <source>
        <dbReference type="ARBA" id="ARBA00009370"/>
    </source>
</evidence>
<dbReference type="InterPro" id="IPR000223">
    <property type="entry name" value="Pept_S26A_signal_pept_1"/>
</dbReference>
<dbReference type="PRINTS" id="PR00727">
    <property type="entry name" value="LEADERPTASE"/>
</dbReference>
<evidence type="ECO:0000256" key="8">
    <source>
        <dbReference type="RuleBase" id="RU003993"/>
    </source>
</evidence>
<reference evidence="11 12" key="1">
    <citation type="submission" date="2020-07" db="EMBL/GenBank/DDBJ databases">
        <authorList>
            <person name="Hilgarth M."/>
            <person name="Werum V."/>
            <person name="Vogel R.F."/>
        </authorList>
    </citation>
    <scope>NUCLEOTIDE SEQUENCE [LARGE SCALE GENOMIC DNA]</scope>
    <source>
        <strain evidence="11 12">DSM 28961</strain>
    </source>
</reference>
<accession>A0A7V8N2K3</accession>
<keyword evidence="8" id="KW-1133">Transmembrane helix</keyword>
<dbReference type="GO" id="GO:0005886">
    <property type="term" value="C:plasma membrane"/>
    <property type="evidence" value="ECO:0007669"/>
    <property type="project" value="UniProtKB-SubCell"/>
</dbReference>
<protein>
    <recommendedName>
        <fullName evidence="4 8">Signal peptidase I</fullName>
        <ecNumber evidence="4 8">3.4.21.89</ecNumber>
    </recommendedName>
</protein>
<dbReference type="GO" id="GO:0004252">
    <property type="term" value="F:serine-type endopeptidase activity"/>
    <property type="evidence" value="ECO:0007669"/>
    <property type="project" value="InterPro"/>
</dbReference>
<dbReference type="PROSITE" id="PS00760">
    <property type="entry name" value="SPASE_I_2"/>
    <property type="match status" value="1"/>
</dbReference>
<evidence type="ECO:0000313" key="12">
    <source>
        <dbReference type="Proteomes" id="UP000530186"/>
    </source>
</evidence>
<gene>
    <name evidence="11" type="primary">lepB</name>
    <name evidence="11" type="ORF">HZR21_09875</name>
</gene>
<keyword evidence="5 8" id="KW-0645">Protease</keyword>
<keyword evidence="8" id="KW-0812">Transmembrane</keyword>
<dbReference type="InterPro" id="IPR036286">
    <property type="entry name" value="LexA/Signal_pep-like_sf"/>
</dbReference>
<dbReference type="PROSITE" id="PS00501">
    <property type="entry name" value="SPASE_I_1"/>
    <property type="match status" value="1"/>
</dbReference>
<comment type="catalytic activity">
    <reaction evidence="1 8">
        <text>Cleavage of hydrophobic, N-terminal signal or leader sequences from secreted and periplasmic proteins.</text>
        <dbReference type="EC" id="3.4.21.89"/>
    </reaction>
</comment>
<dbReference type="Gene3D" id="2.10.109.10">
    <property type="entry name" value="Umud Fragment, subunit A"/>
    <property type="match status" value="1"/>
</dbReference>
<dbReference type="Pfam" id="PF10502">
    <property type="entry name" value="Peptidase_S26"/>
    <property type="match status" value="1"/>
</dbReference>
<keyword evidence="6 8" id="KW-0378">Hydrolase</keyword>
<feature type="active site" evidence="7">
    <location>
        <position position="34"/>
    </location>
</feature>
<keyword evidence="8" id="KW-0472">Membrane</keyword>
<keyword evidence="12" id="KW-1185">Reference proteome</keyword>
<dbReference type="SUPFAM" id="SSF51306">
    <property type="entry name" value="LexA/Signal peptidase"/>
    <property type="match status" value="1"/>
</dbReference>
<evidence type="ECO:0000256" key="6">
    <source>
        <dbReference type="ARBA" id="ARBA00022801"/>
    </source>
</evidence>
<feature type="active site" evidence="7">
    <location>
        <position position="76"/>
    </location>
</feature>
<organism evidence="11 12">
    <name type="scientific">Pseudolactococcus laudensis</name>
    <dbReference type="NCBI Taxonomy" id="1494461"/>
    <lineage>
        <taxon>Bacteria</taxon>
        <taxon>Bacillati</taxon>
        <taxon>Bacillota</taxon>
        <taxon>Bacilli</taxon>
        <taxon>Lactobacillales</taxon>
        <taxon>Streptococcaceae</taxon>
        <taxon>Pseudolactococcus</taxon>
    </lineage>
</organism>
<dbReference type="Proteomes" id="UP000530186">
    <property type="component" value="Unassembled WGS sequence"/>
</dbReference>
<dbReference type="EC" id="3.4.21.89" evidence="4 8"/>
<evidence type="ECO:0000259" key="10">
    <source>
        <dbReference type="Pfam" id="PF10502"/>
    </source>
</evidence>
<dbReference type="GO" id="GO:0006465">
    <property type="term" value="P:signal peptide processing"/>
    <property type="evidence" value="ECO:0007669"/>
    <property type="project" value="InterPro"/>
</dbReference>
<dbReference type="RefSeq" id="WP_180747495.1">
    <property type="nucleotide sequence ID" value="NZ_CBCRWQ010000028.1"/>
</dbReference>
<proteinExistence type="inferred from homology"/>
<dbReference type="InterPro" id="IPR019756">
    <property type="entry name" value="Pept_S26A_signal_pept_1_Ser-AS"/>
</dbReference>
<dbReference type="GeneID" id="303195826"/>
<evidence type="ECO:0000256" key="7">
    <source>
        <dbReference type="PIRSR" id="PIRSR600223-1"/>
    </source>
</evidence>
<evidence type="ECO:0000256" key="5">
    <source>
        <dbReference type="ARBA" id="ARBA00022670"/>
    </source>
</evidence>
<dbReference type="InterPro" id="IPR019533">
    <property type="entry name" value="Peptidase_S26"/>
</dbReference>
<dbReference type="PANTHER" id="PTHR43390:SF1">
    <property type="entry name" value="CHLOROPLAST PROCESSING PEPTIDASE"/>
    <property type="match status" value="1"/>
</dbReference>
<evidence type="ECO:0000256" key="4">
    <source>
        <dbReference type="ARBA" id="ARBA00013208"/>
    </source>
</evidence>
<comment type="similarity">
    <text evidence="3 9">Belongs to the peptidase S26 family.</text>
</comment>
<evidence type="ECO:0000256" key="1">
    <source>
        <dbReference type="ARBA" id="ARBA00000677"/>
    </source>
</evidence>
<dbReference type="GO" id="GO:0009003">
    <property type="term" value="F:signal peptidase activity"/>
    <property type="evidence" value="ECO:0007669"/>
    <property type="project" value="UniProtKB-EC"/>
</dbReference>
<feature type="domain" description="Peptidase S26" evidence="10">
    <location>
        <begin position="5"/>
        <end position="189"/>
    </location>
</feature>
<feature type="transmembrane region" description="Helical" evidence="8">
    <location>
        <begin position="7"/>
        <end position="25"/>
    </location>
</feature>
<dbReference type="AlphaFoldDB" id="A0A7V8N2K3"/>
<dbReference type="NCBIfam" id="TIGR02227">
    <property type="entry name" value="sigpep_I_bact"/>
    <property type="match status" value="1"/>
</dbReference>
<dbReference type="PANTHER" id="PTHR43390">
    <property type="entry name" value="SIGNAL PEPTIDASE I"/>
    <property type="match status" value="1"/>
</dbReference>
<comment type="caution">
    <text evidence="11">The sequence shown here is derived from an EMBL/GenBank/DDBJ whole genome shotgun (WGS) entry which is preliminary data.</text>
</comment>
<dbReference type="CDD" id="cd06530">
    <property type="entry name" value="S26_SPase_I"/>
    <property type="match status" value="1"/>
</dbReference>
<comment type="subcellular location">
    <subcellularLocation>
        <location evidence="2">Cell membrane</location>
        <topology evidence="2">Single-pass type II membrane protein</topology>
    </subcellularLocation>
    <subcellularLocation>
        <location evidence="9">Membrane</location>
        <topology evidence="9">Single-pass type II membrane protein</topology>
    </subcellularLocation>
</comment>
<dbReference type="EMBL" id="JACBNY010000023">
    <property type="protein sequence ID" value="MBA0017406.1"/>
    <property type="molecule type" value="Genomic_DNA"/>
</dbReference>
<evidence type="ECO:0000313" key="11">
    <source>
        <dbReference type="EMBL" id="MBA0017406.1"/>
    </source>
</evidence>